<evidence type="ECO:0008006" key="4">
    <source>
        <dbReference type="Google" id="ProtNLM"/>
    </source>
</evidence>
<dbReference type="CDD" id="cd09276">
    <property type="entry name" value="Rnase_HI_RT_non_LTR"/>
    <property type="match status" value="1"/>
</dbReference>
<comment type="caution">
    <text evidence="2">The sequence shown here is derived from an EMBL/GenBank/DDBJ whole genome shotgun (WGS) entry which is preliminary data.</text>
</comment>
<dbReference type="SUPFAM" id="SSF53098">
    <property type="entry name" value="Ribonuclease H-like"/>
    <property type="match status" value="1"/>
</dbReference>
<dbReference type="EMBL" id="AVOT02013421">
    <property type="protein sequence ID" value="MBW0496050.1"/>
    <property type="molecule type" value="Genomic_DNA"/>
</dbReference>
<evidence type="ECO:0000313" key="3">
    <source>
        <dbReference type="Proteomes" id="UP000765509"/>
    </source>
</evidence>
<proteinExistence type="predicted"/>
<protein>
    <recommendedName>
        <fullName evidence="4">RNase H type-1 domain-containing protein</fullName>
    </recommendedName>
</protein>
<feature type="region of interest" description="Disordered" evidence="1">
    <location>
        <begin position="68"/>
        <end position="90"/>
    </location>
</feature>
<reference evidence="2" key="1">
    <citation type="submission" date="2021-03" db="EMBL/GenBank/DDBJ databases">
        <title>Draft genome sequence of rust myrtle Austropuccinia psidii MF-1, a brazilian biotype.</title>
        <authorList>
            <person name="Quecine M.C."/>
            <person name="Pachon D.M.R."/>
            <person name="Bonatelli M.L."/>
            <person name="Correr F.H."/>
            <person name="Franceschini L.M."/>
            <person name="Leite T.F."/>
            <person name="Margarido G.R.A."/>
            <person name="Almeida C.A."/>
            <person name="Ferrarezi J.A."/>
            <person name="Labate C.A."/>
        </authorList>
    </citation>
    <scope>NUCLEOTIDE SEQUENCE</scope>
    <source>
        <strain evidence="2">MF-1</strain>
    </source>
</reference>
<dbReference type="AlphaFoldDB" id="A0A9Q3D5B4"/>
<dbReference type="Gene3D" id="3.30.420.10">
    <property type="entry name" value="Ribonuclease H-like superfamily/Ribonuclease H"/>
    <property type="match status" value="1"/>
</dbReference>
<dbReference type="Proteomes" id="UP000765509">
    <property type="component" value="Unassembled WGS sequence"/>
</dbReference>
<keyword evidence="3" id="KW-1185">Reference proteome</keyword>
<feature type="compositionally biased region" description="Polar residues" evidence="1">
    <location>
        <begin position="305"/>
        <end position="318"/>
    </location>
</feature>
<gene>
    <name evidence="2" type="ORF">O181_035765</name>
</gene>
<dbReference type="OrthoDB" id="6508425at2759"/>
<dbReference type="InterPro" id="IPR012337">
    <property type="entry name" value="RNaseH-like_sf"/>
</dbReference>
<organism evidence="2 3">
    <name type="scientific">Austropuccinia psidii MF-1</name>
    <dbReference type="NCBI Taxonomy" id="1389203"/>
    <lineage>
        <taxon>Eukaryota</taxon>
        <taxon>Fungi</taxon>
        <taxon>Dikarya</taxon>
        <taxon>Basidiomycota</taxon>
        <taxon>Pucciniomycotina</taxon>
        <taxon>Pucciniomycetes</taxon>
        <taxon>Pucciniales</taxon>
        <taxon>Sphaerophragmiaceae</taxon>
        <taxon>Austropuccinia</taxon>
    </lineage>
</organism>
<evidence type="ECO:0000313" key="2">
    <source>
        <dbReference type="EMBL" id="MBW0496050.1"/>
    </source>
</evidence>
<dbReference type="GO" id="GO:0003676">
    <property type="term" value="F:nucleic acid binding"/>
    <property type="evidence" value="ECO:0007669"/>
    <property type="project" value="InterPro"/>
</dbReference>
<name>A0A9Q3D5B4_9BASI</name>
<dbReference type="InterPro" id="IPR036397">
    <property type="entry name" value="RNaseH_sf"/>
</dbReference>
<sequence>MNTSPKEPNRLSIGYVDDITHLFAADTTLEATIGIEDLGWRTIDWGRKMGSKFYKKKTKFMLFNSPEGEQRQAKFGEEQLRPTTKEETHPANTRVLRELHEEVSSYPSSIHKLLEREKIVNNLNPRPELINPFPTKPWRKILEIRNIGATKLEAEESIKHLVRNRKSQETLIFTDGSDIPDKGKGAAAVAVPLGLTITSTTPATNYEAELAGIKLAIELIRRELYARRDKGEQMGEVHILCNNQAALRKVADPTKPSAGQHLYLPTSNELLLLSQLTPIHLMWCPGHMGIEGNKEGCIQPISPMANDTSQKGQNQTMNFKRKQTREIHA</sequence>
<accession>A0A9Q3D5B4</accession>
<feature type="region of interest" description="Disordered" evidence="1">
    <location>
        <begin position="305"/>
        <end position="329"/>
    </location>
</feature>
<evidence type="ECO:0000256" key="1">
    <source>
        <dbReference type="SAM" id="MobiDB-lite"/>
    </source>
</evidence>